<dbReference type="InterPro" id="IPR038607">
    <property type="entry name" value="PhoD-like_sf"/>
</dbReference>
<dbReference type="EMBL" id="JTCM02000002">
    <property type="protein sequence ID" value="NEU71285.1"/>
    <property type="molecule type" value="Genomic_DNA"/>
</dbReference>
<evidence type="ECO:0000256" key="1">
    <source>
        <dbReference type="SAM" id="Phobius"/>
    </source>
</evidence>
<name>A0A846H1K9_9CYAN</name>
<dbReference type="PROSITE" id="PS51318">
    <property type="entry name" value="TAT"/>
    <property type="match status" value="1"/>
</dbReference>
<dbReference type="Pfam" id="PF16655">
    <property type="entry name" value="PhoD_N"/>
    <property type="match status" value="1"/>
</dbReference>
<keyword evidence="5" id="KW-1185">Reference proteome</keyword>
<sequence length="528" mass="59803">MKSNPLKLNRRQFLLNSAMTSGGIIATNFLAKSGFAQAPGIITSDKERPSIPYGVASGDIDGNRAVIWSRSDRPAQMIVEYSLDESFRSVQRIKGANALEISDYTARVYLRNLPSQQQIFYRVIFQDLADKRKYSVPVAGTFRTAPAYRRDILFAWSGDTAGQGWGINPDFGGMKIYESIRKLNPDFFIHSGDNIYADGPIQAEVKLDDGSIWKNITTEEKSKVAETLKEYRGNYIYNLLDENVRRFNAQVPQLVQWDDHEVTNNWYPGEILDDNRYTVKDVSLLAERGNQAFLEYVPIRLDNNDPTRIYRSFKHGQLLEIFMLDERSYRGPNTTNRQTEQSQETAFLGNTQVRWLKNQLRKSTATWKVIASDMPIGLVVPDGSTNFENLANGDGPALGRELEIADLLQFINRNNIKNVVWLTADVHYAAAHYYDPNKAQFQDFKPFWEFVAGPLNSGTFGPNKLDNTFGPEVKFLAIPPDLKANRPPSEGFQFFGTVKIDSNTEVMTVALLNLEGETLYSLDLPPEK</sequence>
<dbReference type="AlphaFoldDB" id="A0A846H1K9"/>
<proteinExistence type="predicted"/>
<feature type="transmembrane region" description="Helical" evidence="1">
    <location>
        <begin position="12"/>
        <end position="31"/>
    </location>
</feature>
<evidence type="ECO:0000313" key="4">
    <source>
        <dbReference type="EMBL" id="NEU71285.1"/>
    </source>
</evidence>
<dbReference type="Pfam" id="PF09423">
    <property type="entry name" value="PhoD"/>
    <property type="match status" value="1"/>
</dbReference>
<dbReference type="InterPro" id="IPR006311">
    <property type="entry name" value="TAT_signal"/>
</dbReference>
<keyword evidence="1" id="KW-0812">Transmembrane</keyword>
<dbReference type="Gene3D" id="2.60.40.380">
    <property type="entry name" value="Purple acid phosphatase-like, N-terminal"/>
    <property type="match status" value="1"/>
</dbReference>
<reference evidence="4 5" key="1">
    <citation type="journal article" date="2015" name="Genome Announc.">
        <title>Draft Genome Sequence of Cyanobacterium Hassallia byssoidea Strain VB512170, Isolated from Monuments in India.</title>
        <authorList>
            <person name="Singh D."/>
            <person name="Chandrababunaidu M.M."/>
            <person name="Panda A."/>
            <person name="Sen D."/>
            <person name="Bhattacharyya S."/>
            <person name="Adhikary S.P."/>
            <person name="Tripathy S."/>
        </authorList>
    </citation>
    <scope>NUCLEOTIDE SEQUENCE [LARGE SCALE GENOMIC DNA]</scope>
    <source>
        <strain evidence="4 5">VB512170</strain>
    </source>
</reference>
<keyword evidence="1" id="KW-0472">Membrane</keyword>
<dbReference type="SUPFAM" id="SSF56300">
    <property type="entry name" value="Metallo-dependent phosphatases"/>
    <property type="match status" value="1"/>
</dbReference>
<gene>
    <name evidence="4" type="ORF">PI95_001475</name>
</gene>
<dbReference type="PANTHER" id="PTHR43606:SF1">
    <property type="entry name" value="PHOD-LIKE PHOSPHATASE METALLOPHOSPHATASE DOMAIN-CONTAINING PROTEIN"/>
    <property type="match status" value="1"/>
</dbReference>
<feature type="domain" description="Phospholipase D N-terminal" evidence="3">
    <location>
        <begin position="54"/>
        <end position="144"/>
    </location>
</feature>
<keyword evidence="1" id="KW-1133">Transmembrane helix</keyword>
<dbReference type="CDD" id="cd07389">
    <property type="entry name" value="MPP_PhoD"/>
    <property type="match status" value="1"/>
</dbReference>
<comment type="caution">
    <text evidence="4">The sequence shown here is derived from an EMBL/GenBank/DDBJ whole genome shotgun (WGS) entry which is preliminary data.</text>
</comment>
<evidence type="ECO:0000259" key="3">
    <source>
        <dbReference type="Pfam" id="PF16655"/>
    </source>
</evidence>
<accession>A0A846H1K9</accession>
<dbReference type="InterPro" id="IPR032093">
    <property type="entry name" value="PhoD_N"/>
</dbReference>
<dbReference type="Proteomes" id="UP000031549">
    <property type="component" value="Unassembled WGS sequence"/>
</dbReference>
<evidence type="ECO:0000259" key="2">
    <source>
        <dbReference type="Pfam" id="PF09423"/>
    </source>
</evidence>
<dbReference type="RefSeq" id="WP_039748685.1">
    <property type="nucleotide sequence ID" value="NZ_JTCM02000002.1"/>
</dbReference>
<organism evidence="4 5">
    <name type="scientific">Hassallia byssoidea VB512170</name>
    <dbReference type="NCBI Taxonomy" id="1304833"/>
    <lineage>
        <taxon>Bacteria</taxon>
        <taxon>Bacillati</taxon>
        <taxon>Cyanobacteriota</taxon>
        <taxon>Cyanophyceae</taxon>
        <taxon>Nostocales</taxon>
        <taxon>Tolypothrichaceae</taxon>
        <taxon>Hassallia</taxon>
    </lineage>
</organism>
<dbReference type="Gene3D" id="3.60.21.70">
    <property type="entry name" value="PhoD-like phosphatase"/>
    <property type="match status" value="1"/>
</dbReference>
<dbReference type="PANTHER" id="PTHR43606">
    <property type="entry name" value="PHOSPHATASE, PUTATIVE (AFU_ORTHOLOGUE AFUA_6G08710)-RELATED"/>
    <property type="match status" value="1"/>
</dbReference>
<dbReference type="InterPro" id="IPR018946">
    <property type="entry name" value="PhoD-like_MPP"/>
</dbReference>
<dbReference type="InterPro" id="IPR052900">
    <property type="entry name" value="Phospholipid_Metab_Enz"/>
</dbReference>
<dbReference type="InterPro" id="IPR029052">
    <property type="entry name" value="Metallo-depent_PP-like"/>
</dbReference>
<evidence type="ECO:0000313" key="5">
    <source>
        <dbReference type="Proteomes" id="UP000031549"/>
    </source>
</evidence>
<feature type="domain" description="PhoD-like phosphatase metallophosphatase" evidence="2">
    <location>
        <begin position="154"/>
        <end position="510"/>
    </location>
</feature>
<protein>
    <submittedName>
        <fullName evidence="4">Alkaline phosphatase</fullName>
    </submittedName>
</protein>